<feature type="transmembrane region" description="Helical" evidence="6">
    <location>
        <begin position="230"/>
        <end position="251"/>
    </location>
</feature>
<dbReference type="AlphaFoldDB" id="A0AAV0VFK1"/>
<dbReference type="InterPro" id="IPR005829">
    <property type="entry name" value="Sugar_transporter_CS"/>
</dbReference>
<dbReference type="PANTHER" id="PTHR48022">
    <property type="entry name" value="PLASTIDIC GLUCOSE TRANSPORTER 4"/>
    <property type="match status" value="1"/>
</dbReference>
<feature type="transmembrane region" description="Helical" evidence="6">
    <location>
        <begin position="92"/>
        <end position="112"/>
    </location>
</feature>
<feature type="transmembrane region" description="Helical" evidence="6">
    <location>
        <begin position="285"/>
        <end position="305"/>
    </location>
</feature>
<feature type="transmembrane region" description="Helical" evidence="6">
    <location>
        <begin position="317"/>
        <end position="342"/>
    </location>
</feature>
<evidence type="ECO:0000256" key="1">
    <source>
        <dbReference type="ARBA" id="ARBA00004141"/>
    </source>
</evidence>
<evidence type="ECO:0000256" key="5">
    <source>
        <dbReference type="SAM" id="MobiDB-lite"/>
    </source>
</evidence>
<dbReference type="PROSITE" id="PS00217">
    <property type="entry name" value="SUGAR_TRANSPORT_2"/>
    <property type="match status" value="1"/>
</dbReference>
<protein>
    <recommendedName>
        <fullName evidence="9">Major facilitator superfamily (MFS) profile domain-containing protein</fullName>
    </recommendedName>
</protein>
<feature type="compositionally biased region" description="Polar residues" evidence="5">
    <location>
        <begin position="1"/>
        <end position="21"/>
    </location>
</feature>
<evidence type="ECO:0000256" key="4">
    <source>
        <dbReference type="ARBA" id="ARBA00023136"/>
    </source>
</evidence>
<organism evidence="7 8">
    <name type="scientific">Peronospora destructor</name>
    <dbReference type="NCBI Taxonomy" id="86335"/>
    <lineage>
        <taxon>Eukaryota</taxon>
        <taxon>Sar</taxon>
        <taxon>Stramenopiles</taxon>
        <taxon>Oomycota</taxon>
        <taxon>Peronosporomycetes</taxon>
        <taxon>Peronosporales</taxon>
        <taxon>Peronosporaceae</taxon>
        <taxon>Peronospora</taxon>
    </lineage>
</organism>
<feature type="transmembrane region" description="Helical" evidence="6">
    <location>
        <begin position="59"/>
        <end position="80"/>
    </location>
</feature>
<evidence type="ECO:0000313" key="7">
    <source>
        <dbReference type="EMBL" id="CAI5746665.1"/>
    </source>
</evidence>
<comment type="caution">
    <text evidence="7">The sequence shown here is derived from an EMBL/GenBank/DDBJ whole genome shotgun (WGS) entry which is preliminary data.</text>
</comment>
<dbReference type="Pfam" id="PF00083">
    <property type="entry name" value="Sugar_tr"/>
    <property type="match status" value="1"/>
</dbReference>
<feature type="region of interest" description="Disordered" evidence="5">
    <location>
        <begin position="1"/>
        <end position="23"/>
    </location>
</feature>
<dbReference type="GO" id="GO:0016020">
    <property type="term" value="C:membrane"/>
    <property type="evidence" value="ECO:0007669"/>
    <property type="project" value="UniProtKB-SubCell"/>
</dbReference>
<dbReference type="GO" id="GO:0005351">
    <property type="term" value="F:carbohydrate:proton symporter activity"/>
    <property type="evidence" value="ECO:0007669"/>
    <property type="project" value="TreeGrafter"/>
</dbReference>
<dbReference type="InterPro" id="IPR050360">
    <property type="entry name" value="MFS_Sugar_Transporters"/>
</dbReference>
<dbReference type="Gene3D" id="1.20.1250.20">
    <property type="entry name" value="MFS general substrate transporter like domains"/>
    <property type="match status" value="1"/>
</dbReference>
<evidence type="ECO:0000256" key="3">
    <source>
        <dbReference type="ARBA" id="ARBA00022989"/>
    </source>
</evidence>
<dbReference type="PANTHER" id="PTHR48022:SF2">
    <property type="entry name" value="PLASTIDIC GLUCOSE TRANSPORTER 4"/>
    <property type="match status" value="1"/>
</dbReference>
<accession>A0AAV0VFK1</accession>
<keyword evidence="8" id="KW-1185">Reference proteome</keyword>
<keyword evidence="4 6" id="KW-0472">Membrane</keyword>
<reference evidence="7" key="1">
    <citation type="submission" date="2022-12" db="EMBL/GenBank/DDBJ databases">
        <authorList>
            <person name="Webb A."/>
        </authorList>
    </citation>
    <scope>NUCLEOTIDE SEQUENCE</scope>
    <source>
        <strain evidence="7">Pd1</strain>
    </source>
</reference>
<dbReference type="InterPro" id="IPR036259">
    <property type="entry name" value="MFS_trans_sf"/>
</dbReference>
<gene>
    <name evidence="7" type="ORF">PDE001_LOCUS11635</name>
</gene>
<evidence type="ECO:0000256" key="2">
    <source>
        <dbReference type="ARBA" id="ARBA00022692"/>
    </source>
</evidence>
<evidence type="ECO:0008006" key="9">
    <source>
        <dbReference type="Google" id="ProtNLM"/>
    </source>
</evidence>
<evidence type="ECO:0000313" key="8">
    <source>
        <dbReference type="Proteomes" id="UP001162029"/>
    </source>
</evidence>
<dbReference type="SUPFAM" id="SSF103473">
    <property type="entry name" value="MFS general substrate transporter"/>
    <property type="match status" value="1"/>
</dbReference>
<sequence>MNGQLLTSATPRGDSSTNSSPVVGYGRTDNCGWQRGLSPSPPSCGFSAAVLNVAEEQELATALVVVGCLFAALATGGIGARVGLKKTILGNNVLYIIGSTVCALAISKRVLYAGRLLLGIASGVVTNTVPILLTEISSAASRGEITALHQLSLTIGWRYVNGFMVLLPLVQCLSMSFMPESLWWLMMNRGRAECRATLVFLRPSASKGAIETELQKIAHVMEHQQHELRVNWSSLLVHMVTGTILVFFQAMTGVTNPFFATAVVDVMNVGITVISLQGMVAVSSVLMFFGGFAVGLGAVVSVMVGDITPVHICTQAFAFYMVVSYICNIVIAVGTLSAIDFLGRSFNPEKNGIAKLYLILRQWHCNSVPCLHLLLVEETSHSKTAPITDDLEPLFADEEQGAVEEEIRDTTDL</sequence>
<evidence type="ECO:0000256" key="6">
    <source>
        <dbReference type="SAM" id="Phobius"/>
    </source>
</evidence>
<proteinExistence type="predicted"/>
<keyword evidence="3 6" id="KW-1133">Transmembrane helix</keyword>
<keyword evidence="2 6" id="KW-0812">Transmembrane</keyword>
<feature type="transmembrane region" description="Helical" evidence="6">
    <location>
        <begin position="163"/>
        <end position="185"/>
    </location>
</feature>
<comment type="subcellular location">
    <subcellularLocation>
        <location evidence="1">Membrane</location>
        <topology evidence="1">Multi-pass membrane protein</topology>
    </subcellularLocation>
</comment>
<name>A0AAV0VFK1_9STRA</name>
<dbReference type="InterPro" id="IPR005828">
    <property type="entry name" value="MFS_sugar_transport-like"/>
</dbReference>
<dbReference type="Proteomes" id="UP001162029">
    <property type="component" value="Unassembled WGS sequence"/>
</dbReference>
<dbReference type="EMBL" id="CANTFM010002611">
    <property type="protein sequence ID" value="CAI5746665.1"/>
    <property type="molecule type" value="Genomic_DNA"/>
</dbReference>